<dbReference type="PRINTS" id="PR00134">
    <property type="entry name" value="GLHYDRLASE10"/>
</dbReference>
<gene>
    <name evidence="10" type="ORF">VNI00_004007</name>
</gene>
<feature type="compositionally biased region" description="Low complexity" evidence="8">
    <location>
        <begin position="18"/>
        <end position="28"/>
    </location>
</feature>
<sequence length="392" mass="41408">MQCIPGGSGGGTTGGGSTTTASPPTSTGTAGALNAKFVSHGKKFWGSAADPNIINNSNVQRLLRDVFGQITPENSLKWDATEGTRGQFTFTNADTIVNWAVSNGKMVRGHTLVWHAQLPTWVSNINDRNTLTSVIQTHISNVAGRYKGKIYAVGLPDWDVCNEILNEDGSLRNSVFSRVLGQDFVGIAFRAARAADPSAKLYINDYNLDNTGWSSPKVEGMVKLVNSVNAGGKIIDGIGTQTHLGSGGGAGVLAAMQRLASTGLDIAITELDIGGASSTDYVNVAKACCDYTTALSAYLNTPACVSITRLTLTFFLLGQSQGQNVSPAYFVSKAPRQSITNSTNVSVLQGSAQYDMQHNLFVPEQLSTTLVVYVVSASVRSSRIPRRASACG</sequence>
<dbReference type="PANTHER" id="PTHR31490:SF76">
    <property type="entry name" value="ENDO-1,4-BETA-XYLANASE C"/>
    <property type="match status" value="1"/>
</dbReference>
<dbReference type="SMART" id="SM00633">
    <property type="entry name" value="Glyco_10"/>
    <property type="match status" value="1"/>
</dbReference>
<keyword evidence="4 7" id="KW-0326">Glycosidase</keyword>
<comment type="catalytic activity">
    <reaction evidence="7">
        <text>Endohydrolysis of (1-&gt;4)-beta-D-xylosidic linkages in xylans.</text>
        <dbReference type="EC" id="3.2.1.8"/>
    </reaction>
</comment>
<dbReference type="GO" id="GO:0000272">
    <property type="term" value="P:polysaccharide catabolic process"/>
    <property type="evidence" value="ECO:0007669"/>
    <property type="project" value="UniProtKB-KW"/>
</dbReference>
<evidence type="ECO:0000256" key="1">
    <source>
        <dbReference type="ARBA" id="ARBA00007495"/>
    </source>
</evidence>
<proteinExistence type="inferred from homology"/>
<feature type="region of interest" description="Disordered" evidence="8">
    <location>
        <begin position="1"/>
        <end position="28"/>
    </location>
</feature>
<accession>A0AAW0DQ56</accession>
<keyword evidence="2 7" id="KW-0378">Hydrolase</keyword>
<dbReference type="InterPro" id="IPR044846">
    <property type="entry name" value="GH10"/>
</dbReference>
<keyword evidence="5 7" id="KW-0624">Polysaccharide degradation</keyword>
<comment type="similarity">
    <text evidence="1 7">Belongs to the glycosyl hydrolase 10 (cellulase F) family.</text>
</comment>
<evidence type="ECO:0000313" key="11">
    <source>
        <dbReference type="Proteomes" id="UP001383192"/>
    </source>
</evidence>
<protein>
    <recommendedName>
        <fullName evidence="7">Beta-xylanase</fullName>
        <ecNumber evidence="7">3.2.1.8</ecNumber>
    </recommendedName>
</protein>
<dbReference type="AlphaFoldDB" id="A0AAW0DQ56"/>
<dbReference type="EMBL" id="JAYKXP010000010">
    <property type="protein sequence ID" value="KAK7053381.1"/>
    <property type="molecule type" value="Genomic_DNA"/>
</dbReference>
<evidence type="ECO:0000256" key="6">
    <source>
        <dbReference type="PROSITE-ProRule" id="PRU10061"/>
    </source>
</evidence>
<name>A0AAW0DQ56_9AGAR</name>
<dbReference type="InterPro" id="IPR031158">
    <property type="entry name" value="GH10_AS"/>
</dbReference>
<evidence type="ECO:0000256" key="8">
    <source>
        <dbReference type="SAM" id="MobiDB-lite"/>
    </source>
</evidence>
<reference evidence="10 11" key="1">
    <citation type="submission" date="2024-01" db="EMBL/GenBank/DDBJ databases">
        <title>A draft genome for a cacao thread blight-causing isolate of Paramarasmius palmivorus.</title>
        <authorList>
            <person name="Baruah I.K."/>
            <person name="Bukari Y."/>
            <person name="Amoako-Attah I."/>
            <person name="Meinhardt L.W."/>
            <person name="Bailey B.A."/>
            <person name="Cohen S.P."/>
        </authorList>
    </citation>
    <scope>NUCLEOTIDE SEQUENCE [LARGE SCALE GENOMIC DNA]</scope>
    <source>
        <strain evidence="10 11">GH-12</strain>
    </source>
</reference>
<dbReference type="Gene3D" id="3.20.20.80">
    <property type="entry name" value="Glycosidases"/>
    <property type="match status" value="1"/>
</dbReference>
<dbReference type="InterPro" id="IPR017853">
    <property type="entry name" value="GH"/>
</dbReference>
<organism evidence="10 11">
    <name type="scientific">Paramarasmius palmivorus</name>
    <dbReference type="NCBI Taxonomy" id="297713"/>
    <lineage>
        <taxon>Eukaryota</taxon>
        <taxon>Fungi</taxon>
        <taxon>Dikarya</taxon>
        <taxon>Basidiomycota</taxon>
        <taxon>Agaricomycotina</taxon>
        <taxon>Agaricomycetes</taxon>
        <taxon>Agaricomycetidae</taxon>
        <taxon>Agaricales</taxon>
        <taxon>Marasmiineae</taxon>
        <taxon>Marasmiaceae</taxon>
        <taxon>Paramarasmius</taxon>
    </lineage>
</organism>
<dbReference type="PROSITE" id="PS00591">
    <property type="entry name" value="GH10_1"/>
    <property type="match status" value="1"/>
</dbReference>
<dbReference type="GO" id="GO:0031176">
    <property type="term" value="F:endo-1,4-beta-xylanase activity"/>
    <property type="evidence" value="ECO:0007669"/>
    <property type="project" value="UniProtKB-EC"/>
</dbReference>
<dbReference type="Proteomes" id="UP001383192">
    <property type="component" value="Unassembled WGS sequence"/>
</dbReference>
<dbReference type="PANTHER" id="PTHR31490">
    <property type="entry name" value="GLYCOSYL HYDROLASE"/>
    <property type="match status" value="1"/>
</dbReference>
<evidence type="ECO:0000256" key="5">
    <source>
        <dbReference type="ARBA" id="ARBA00023326"/>
    </source>
</evidence>
<feature type="domain" description="GH10" evidence="9">
    <location>
        <begin position="47"/>
        <end position="345"/>
    </location>
</feature>
<keyword evidence="11" id="KW-1185">Reference proteome</keyword>
<dbReference type="Pfam" id="PF00331">
    <property type="entry name" value="Glyco_hydro_10"/>
    <property type="match status" value="1"/>
</dbReference>
<evidence type="ECO:0000256" key="7">
    <source>
        <dbReference type="RuleBase" id="RU361174"/>
    </source>
</evidence>
<evidence type="ECO:0000259" key="9">
    <source>
        <dbReference type="PROSITE" id="PS51760"/>
    </source>
</evidence>
<dbReference type="SUPFAM" id="SSF51445">
    <property type="entry name" value="(Trans)glycosidases"/>
    <property type="match status" value="1"/>
</dbReference>
<comment type="caution">
    <text evidence="10">The sequence shown here is derived from an EMBL/GenBank/DDBJ whole genome shotgun (WGS) entry which is preliminary data.</text>
</comment>
<dbReference type="PROSITE" id="PS51760">
    <property type="entry name" value="GH10_2"/>
    <property type="match status" value="1"/>
</dbReference>
<feature type="active site" description="Nucleophile" evidence="6">
    <location>
        <position position="270"/>
    </location>
</feature>
<evidence type="ECO:0000256" key="3">
    <source>
        <dbReference type="ARBA" id="ARBA00023277"/>
    </source>
</evidence>
<evidence type="ECO:0000256" key="4">
    <source>
        <dbReference type="ARBA" id="ARBA00023295"/>
    </source>
</evidence>
<dbReference type="EC" id="3.2.1.8" evidence="7"/>
<feature type="compositionally biased region" description="Gly residues" evidence="8">
    <location>
        <begin position="1"/>
        <end position="17"/>
    </location>
</feature>
<dbReference type="InterPro" id="IPR001000">
    <property type="entry name" value="GH10_dom"/>
</dbReference>
<evidence type="ECO:0000256" key="2">
    <source>
        <dbReference type="ARBA" id="ARBA00022801"/>
    </source>
</evidence>
<evidence type="ECO:0000313" key="10">
    <source>
        <dbReference type="EMBL" id="KAK7053381.1"/>
    </source>
</evidence>
<keyword evidence="3 7" id="KW-0119">Carbohydrate metabolism</keyword>